<feature type="chain" id="PRO_5045837248" evidence="2">
    <location>
        <begin position="27"/>
        <end position="1002"/>
    </location>
</feature>
<keyword evidence="1 2" id="KW-0732">Signal</keyword>
<dbReference type="PANTHER" id="PTHR44103:SF1">
    <property type="entry name" value="PROPROTEIN CONVERTASE P"/>
    <property type="match status" value="1"/>
</dbReference>
<dbReference type="Gene3D" id="2.60.40.4070">
    <property type="match status" value="1"/>
</dbReference>
<dbReference type="PANTHER" id="PTHR44103">
    <property type="entry name" value="PROPROTEIN CONVERTASE P"/>
    <property type="match status" value="1"/>
</dbReference>
<keyword evidence="5" id="KW-1185">Reference proteome</keyword>
<dbReference type="Proteomes" id="UP001519654">
    <property type="component" value="Unassembled WGS sequence"/>
</dbReference>
<dbReference type="SUPFAM" id="SSF69318">
    <property type="entry name" value="Integrin alpha N-terminal domain"/>
    <property type="match status" value="1"/>
</dbReference>
<dbReference type="InterPro" id="IPR025965">
    <property type="entry name" value="FlgD/Vpr_Ig-like"/>
</dbReference>
<protein>
    <submittedName>
        <fullName evidence="4">VCBS repeat-containing protein</fullName>
    </submittedName>
</protein>
<dbReference type="InterPro" id="IPR013517">
    <property type="entry name" value="FG-GAP"/>
</dbReference>
<dbReference type="InterPro" id="IPR028994">
    <property type="entry name" value="Integrin_alpha_N"/>
</dbReference>
<evidence type="ECO:0000256" key="1">
    <source>
        <dbReference type="ARBA" id="ARBA00022729"/>
    </source>
</evidence>
<proteinExistence type="predicted"/>
<evidence type="ECO:0000256" key="2">
    <source>
        <dbReference type="SAM" id="SignalP"/>
    </source>
</evidence>
<organism evidence="4 5">
    <name type="scientific">Paractinoplanes bogorensis</name>
    <dbReference type="NCBI Taxonomy" id="1610840"/>
    <lineage>
        <taxon>Bacteria</taxon>
        <taxon>Bacillati</taxon>
        <taxon>Actinomycetota</taxon>
        <taxon>Actinomycetes</taxon>
        <taxon>Micromonosporales</taxon>
        <taxon>Micromonosporaceae</taxon>
        <taxon>Paractinoplanes</taxon>
    </lineage>
</organism>
<feature type="domain" description="FlgD/Vpr Ig-like" evidence="3">
    <location>
        <begin position="659"/>
        <end position="724"/>
    </location>
</feature>
<dbReference type="SUPFAM" id="SSF75011">
    <property type="entry name" value="3-carboxy-cis,cis-mucoante lactonizing enzyme"/>
    <property type="match status" value="1"/>
</dbReference>
<evidence type="ECO:0000313" key="5">
    <source>
        <dbReference type="Proteomes" id="UP001519654"/>
    </source>
</evidence>
<evidence type="ECO:0000313" key="4">
    <source>
        <dbReference type="EMBL" id="MBU2667768.1"/>
    </source>
</evidence>
<comment type="caution">
    <text evidence="4">The sequence shown here is derived from an EMBL/GenBank/DDBJ whole genome shotgun (WGS) entry which is preliminary data.</text>
</comment>
<sequence length="1002" mass="103846">MKRTIAAAIGGVVVAAGLSLPGVAQAATAPTEIRVIPAPAADTTFGTDTPVFAGETGFLHRRASSSPYLWTTYADRRTTVVPGLGSVPSAAVAGAGGDTVMLFASAPDHPVTDTTRQSLDLGTMTWRELPSGPDIGTNRLLGDSVLVVENETPNTAELRRLAADGTVTTTPVTGIPDASLQTLISANDGTAAVLRFGVPNGRYGLLDAASGRVVLLPVVPAASRVVLTADRIGLIYSTSVQIFDRAAVADGTATEPRIVTLPAAVSSQNVGLAGDDVIALRPSTDPERRPVLRHTTAGGEPATVSARSDNYLMQASDGVYFVGGTAPADWSVRKATATGASVVLALQDADAVTAGLTLTSGVVRYTTAQPRPGENAIYRQYATQIGEGEPGTGSPVRDGALSFPQTCEADSVCVRTVDGANTGSAYLSRDPSDFLVRSVPLGPVAVEVAAPAKLVDASPNWRLVTHTNSKDLLRTDGTKVIRPGGGVSALWFDNLWTGGASDAISRYDLRASVETFPGVSTGSTCTKTEVQATGKHLLWACGPDGPAGVAEFTGRRIEVPAGQYLLGDNYLVRHADNGDLLRYDLTTGTLGEPVVMANFPRGDLADDRSITWAVDKFGGDVAWVDADNAVHIVDPGVAPSAPVAGTTISAPTSVTLPGPVAVTAQLSRPVTSTTLTVLDVRKNVVAARITGGAARVTSTTTWDGLLEGGKRAAKGPYRWTLAATVDGRTTNIGTGNFTITCGGAPMLHSYECTGQPTLLALNSASTGQGNWQYTRNTGDTISTVSAGSELLPALTGILPYGDINNDSRNDLLVRRSDGSMRAYLGGEAPPLGNKTSVALPGNWNGYDALIHTGDLTSDGISDLVVRERESGSLFIFPGNGTGGFGAALQIPGGYKGYSRFVGVGDINLDGKADLMMQYDPTSTMYAMYGNGNGTFQNRVVISTGWLGYNAVIGAGDLNGDGLNDLLLRDTAGVLYRRLGIGSGTFGDRAVVGTGYQQYSGVY</sequence>
<gene>
    <name evidence="4" type="ORF">KOI35_30075</name>
</gene>
<name>A0ABS5YWF3_9ACTN</name>
<dbReference type="Pfam" id="PF13517">
    <property type="entry name" value="FG-GAP_3"/>
    <property type="match status" value="1"/>
</dbReference>
<feature type="signal peptide" evidence="2">
    <location>
        <begin position="1"/>
        <end position="26"/>
    </location>
</feature>
<dbReference type="Pfam" id="PF13860">
    <property type="entry name" value="FlgD_ig"/>
    <property type="match status" value="1"/>
</dbReference>
<evidence type="ECO:0000259" key="3">
    <source>
        <dbReference type="Pfam" id="PF13860"/>
    </source>
</evidence>
<reference evidence="4 5" key="1">
    <citation type="submission" date="2021-06" db="EMBL/GenBank/DDBJ databases">
        <title>Actinoplanes lichenicola sp. nov., and Actinoplanes ovalisporus sp. nov., isolated from lichen in Thailand.</title>
        <authorList>
            <person name="Saeng-In P."/>
            <person name="Kanchanasin P."/>
            <person name="Yuki M."/>
            <person name="Kudo T."/>
            <person name="Ohkuma M."/>
            <person name="Phongsopitanun W."/>
            <person name="Tanasupawat S."/>
        </authorList>
    </citation>
    <scope>NUCLEOTIDE SEQUENCE [LARGE SCALE GENOMIC DNA]</scope>
    <source>
        <strain evidence="4 5">NBRC 110975</strain>
    </source>
</reference>
<dbReference type="RefSeq" id="WP_215791995.1">
    <property type="nucleotide sequence ID" value="NZ_JAHKKG010000009.1"/>
</dbReference>
<dbReference type="EMBL" id="JAHKKG010000009">
    <property type="protein sequence ID" value="MBU2667768.1"/>
    <property type="molecule type" value="Genomic_DNA"/>
</dbReference>
<dbReference type="Gene3D" id="2.130.10.130">
    <property type="entry name" value="Integrin alpha, N-terminal"/>
    <property type="match status" value="1"/>
</dbReference>
<accession>A0ABS5YWF3</accession>